<organism evidence="1 2">
    <name type="scientific">Neogobius melanostomus</name>
    <name type="common">round goby</name>
    <dbReference type="NCBI Taxonomy" id="47308"/>
    <lineage>
        <taxon>Eukaryota</taxon>
        <taxon>Metazoa</taxon>
        <taxon>Chordata</taxon>
        <taxon>Craniata</taxon>
        <taxon>Vertebrata</taxon>
        <taxon>Euteleostomi</taxon>
        <taxon>Actinopterygii</taxon>
        <taxon>Neopterygii</taxon>
        <taxon>Teleostei</taxon>
        <taxon>Neoteleostei</taxon>
        <taxon>Acanthomorphata</taxon>
        <taxon>Gobiaria</taxon>
        <taxon>Gobiiformes</taxon>
        <taxon>Gobioidei</taxon>
        <taxon>Gobiidae</taxon>
        <taxon>Benthophilinae</taxon>
        <taxon>Neogobiini</taxon>
        <taxon>Neogobius</taxon>
    </lineage>
</organism>
<accession>A0A8C6THJ6</accession>
<proteinExistence type="predicted"/>
<dbReference type="Ensembl" id="ENSNMLT00000022860.1">
    <property type="protein sequence ID" value="ENSNMLP00000020370.1"/>
    <property type="gene ID" value="ENSNMLG00000013292.1"/>
</dbReference>
<evidence type="ECO:0000313" key="2">
    <source>
        <dbReference type="Proteomes" id="UP000694523"/>
    </source>
</evidence>
<sequence length="67" mass="7263">MLISPESATLAVADRSAPPLAPHFLFLLQQISPPARPSSADSKLIRLELQRVGELIRPTASKMNTGR</sequence>
<keyword evidence="2" id="KW-1185">Reference proteome</keyword>
<dbReference type="AlphaFoldDB" id="A0A8C6THJ6"/>
<reference evidence="1" key="2">
    <citation type="submission" date="2025-09" db="UniProtKB">
        <authorList>
            <consortium name="Ensembl"/>
        </authorList>
    </citation>
    <scope>IDENTIFICATION</scope>
</reference>
<protein>
    <submittedName>
        <fullName evidence="1">Uncharacterized protein</fullName>
    </submittedName>
</protein>
<dbReference type="Proteomes" id="UP000694523">
    <property type="component" value="Unplaced"/>
</dbReference>
<evidence type="ECO:0000313" key="1">
    <source>
        <dbReference type="Ensembl" id="ENSNMLP00000020370.1"/>
    </source>
</evidence>
<name>A0A8C6THJ6_9GOBI</name>
<reference evidence="1" key="1">
    <citation type="submission" date="2025-08" db="UniProtKB">
        <authorList>
            <consortium name="Ensembl"/>
        </authorList>
    </citation>
    <scope>IDENTIFICATION</scope>
</reference>